<dbReference type="SUPFAM" id="SSF55418">
    <property type="entry name" value="eIF4e-like"/>
    <property type="match status" value="1"/>
</dbReference>
<dbReference type="InterPro" id="IPR023398">
    <property type="entry name" value="TIF_eIF4e-like"/>
</dbReference>
<dbReference type="Gene3D" id="3.30.760.10">
    <property type="entry name" value="RNA Cap, Translation Initiation Factor Eif4e"/>
    <property type="match status" value="1"/>
</dbReference>
<evidence type="ECO:0000313" key="3">
    <source>
        <dbReference type="Proteomes" id="UP000325440"/>
    </source>
</evidence>
<keyword evidence="1 2" id="KW-0396">Initiation factor</keyword>
<dbReference type="OrthoDB" id="17977at2759"/>
<evidence type="ECO:0000256" key="1">
    <source>
        <dbReference type="RuleBase" id="RU004374"/>
    </source>
</evidence>
<dbReference type="GO" id="GO:0003743">
    <property type="term" value="F:translation initiation factor activity"/>
    <property type="evidence" value="ECO:0007669"/>
    <property type="project" value="UniProtKB-KW"/>
</dbReference>
<name>A0A5E4MYH8_9HEMI</name>
<protein>
    <submittedName>
        <fullName evidence="2">Translation Initiation factor eIF-4e,Translation Initiation factor eIF- 4e-like</fullName>
    </submittedName>
</protein>
<dbReference type="Proteomes" id="UP000325440">
    <property type="component" value="Unassembled WGS sequence"/>
</dbReference>
<dbReference type="AlphaFoldDB" id="A0A5E4MYH8"/>
<dbReference type="InterPro" id="IPR001040">
    <property type="entry name" value="TIF_eIF_4E"/>
</dbReference>
<reference evidence="2 3" key="1">
    <citation type="submission" date="2019-08" db="EMBL/GenBank/DDBJ databases">
        <authorList>
            <person name="Alioto T."/>
            <person name="Alioto T."/>
            <person name="Gomez Garrido J."/>
        </authorList>
    </citation>
    <scope>NUCLEOTIDE SEQUENCE [LARGE SCALE GENOMIC DNA]</scope>
</reference>
<dbReference type="EMBL" id="CABPRJ010001428">
    <property type="protein sequence ID" value="VVC35776.1"/>
    <property type="molecule type" value="Genomic_DNA"/>
</dbReference>
<proteinExistence type="inferred from homology"/>
<keyword evidence="1" id="KW-0694">RNA-binding</keyword>
<evidence type="ECO:0000313" key="2">
    <source>
        <dbReference type="EMBL" id="VVC35776.1"/>
    </source>
</evidence>
<sequence length="200" mass="23432">MDSDIKTNDQFEYLKNIHEMIQNKTNEYQKLLKSLENKMYTHNSTGPLYPDVTMIHPISPWTFWYRNSKKLQMTNQWEKSLIKIETIQDITHLWKVLNHIIQPSIKFANSSLFVFKKNSIPAWEHESNQNAGCWILILNNNHNLDKIWNNMILEVVGDKFEAVASDVNGIGLHIKYVGSKITVWTTKPTLENYRNILTIG</sequence>
<dbReference type="PANTHER" id="PTHR11960">
    <property type="entry name" value="EUKARYOTIC TRANSLATION INITIATION FACTOR 4E RELATED"/>
    <property type="match status" value="1"/>
</dbReference>
<accession>A0A5E4MYH8</accession>
<dbReference type="GO" id="GO:0016281">
    <property type="term" value="C:eukaryotic translation initiation factor 4F complex"/>
    <property type="evidence" value="ECO:0007669"/>
    <property type="project" value="TreeGrafter"/>
</dbReference>
<organism evidence="2 3">
    <name type="scientific">Cinara cedri</name>
    <dbReference type="NCBI Taxonomy" id="506608"/>
    <lineage>
        <taxon>Eukaryota</taxon>
        <taxon>Metazoa</taxon>
        <taxon>Ecdysozoa</taxon>
        <taxon>Arthropoda</taxon>
        <taxon>Hexapoda</taxon>
        <taxon>Insecta</taxon>
        <taxon>Pterygota</taxon>
        <taxon>Neoptera</taxon>
        <taxon>Paraneoptera</taxon>
        <taxon>Hemiptera</taxon>
        <taxon>Sternorrhyncha</taxon>
        <taxon>Aphidomorpha</taxon>
        <taxon>Aphidoidea</taxon>
        <taxon>Aphididae</taxon>
        <taxon>Lachninae</taxon>
        <taxon>Cinara</taxon>
    </lineage>
</organism>
<keyword evidence="3" id="KW-1185">Reference proteome</keyword>
<dbReference type="PANTHER" id="PTHR11960:SF18">
    <property type="entry name" value="EUKARYOTIC TRANSLATION INITIATION FACTOR 4E HOMOLOGOUS PROTEIN, ISOFORM B"/>
    <property type="match status" value="1"/>
</dbReference>
<keyword evidence="1" id="KW-0648">Protein biosynthesis</keyword>
<gene>
    <name evidence="2" type="ORF">CINCED_3A023578</name>
</gene>
<comment type="similarity">
    <text evidence="1">Belongs to the eukaryotic initiation factor 4E family.</text>
</comment>
<dbReference type="GO" id="GO:0000340">
    <property type="term" value="F:RNA 7-methylguanosine cap binding"/>
    <property type="evidence" value="ECO:0007669"/>
    <property type="project" value="TreeGrafter"/>
</dbReference>
<dbReference type="Pfam" id="PF01652">
    <property type="entry name" value="IF4E"/>
    <property type="match status" value="1"/>
</dbReference>